<dbReference type="SUPFAM" id="SSF51395">
    <property type="entry name" value="FMN-linked oxidoreductases"/>
    <property type="match status" value="1"/>
</dbReference>
<evidence type="ECO:0000256" key="6">
    <source>
        <dbReference type="ARBA" id="ARBA00022694"/>
    </source>
</evidence>
<dbReference type="GO" id="GO:0017150">
    <property type="term" value="F:tRNA dihydrouridine synthase activity"/>
    <property type="evidence" value="ECO:0007669"/>
    <property type="project" value="InterPro"/>
</dbReference>
<dbReference type="Gene3D" id="3.20.20.70">
    <property type="entry name" value="Aldolase class I"/>
    <property type="match status" value="1"/>
</dbReference>
<evidence type="ECO:0000256" key="5">
    <source>
        <dbReference type="ARBA" id="ARBA00022643"/>
    </source>
</evidence>
<dbReference type="GO" id="GO:0000049">
    <property type="term" value="F:tRNA binding"/>
    <property type="evidence" value="ECO:0007669"/>
    <property type="project" value="UniProtKB-KW"/>
</dbReference>
<dbReference type="InterPro" id="IPR024036">
    <property type="entry name" value="tRNA-dHydroUridine_Synthase_C"/>
</dbReference>
<feature type="binding site" evidence="14">
    <location>
        <position position="173"/>
    </location>
    <ligand>
        <name>FMN</name>
        <dbReference type="ChEBI" id="CHEBI:58210"/>
    </ligand>
</feature>
<dbReference type="STRING" id="1797243.A2943_03015"/>
<feature type="binding site" evidence="14">
    <location>
        <position position="75"/>
    </location>
    <ligand>
        <name>FMN</name>
        <dbReference type="ChEBI" id="CHEBI:58210"/>
    </ligand>
</feature>
<keyword evidence="9 12" id="KW-0560">Oxidoreductase</keyword>
<keyword evidence="6 12" id="KW-0819">tRNA processing</keyword>
<dbReference type="Proteomes" id="UP000176185">
    <property type="component" value="Unassembled WGS sequence"/>
</dbReference>
<feature type="active site" description="Proton donor" evidence="13">
    <location>
        <position position="105"/>
    </location>
</feature>
<comment type="catalytic activity">
    <reaction evidence="11">
        <text>a 5,6-dihydrouridine in tRNA + NAD(+) = a uridine in tRNA + NADH + H(+)</text>
        <dbReference type="Rhea" id="RHEA:54452"/>
        <dbReference type="Rhea" id="RHEA-COMP:13339"/>
        <dbReference type="Rhea" id="RHEA-COMP:13887"/>
        <dbReference type="ChEBI" id="CHEBI:15378"/>
        <dbReference type="ChEBI" id="CHEBI:57540"/>
        <dbReference type="ChEBI" id="CHEBI:57945"/>
        <dbReference type="ChEBI" id="CHEBI:65315"/>
        <dbReference type="ChEBI" id="CHEBI:74443"/>
    </reaction>
</comment>
<evidence type="ECO:0000256" key="10">
    <source>
        <dbReference type="ARBA" id="ARBA00048205"/>
    </source>
</evidence>
<comment type="catalytic activity">
    <reaction evidence="10">
        <text>a 5,6-dihydrouridine in tRNA + NADP(+) = a uridine in tRNA + NADPH + H(+)</text>
        <dbReference type="Rhea" id="RHEA:23624"/>
        <dbReference type="Rhea" id="RHEA-COMP:13339"/>
        <dbReference type="Rhea" id="RHEA-COMP:13887"/>
        <dbReference type="ChEBI" id="CHEBI:15378"/>
        <dbReference type="ChEBI" id="CHEBI:57783"/>
        <dbReference type="ChEBI" id="CHEBI:58349"/>
        <dbReference type="ChEBI" id="CHEBI:65315"/>
        <dbReference type="ChEBI" id="CHEBI:74443"/>
    </reaction>
</comment>
<dbReference type="PIRSF" id="PIRSF006621">
    <property type="entry name" value="Dus"/>
    <property type="match status" value="1"/>
</dbReference>
<dbReference type="InterPro" id="IPR018517">
    <property type="entry name" value="tRNA_hU_synthase_CS"/>
</dbReference>
<feature type="binding site" evidence="14">
    <location>
        <position position="145"/>
    </location>
    <ligand>
        <name>FMN</name>
        <dbReference type="ChEBI" id="CHEBI:58210"/>
    </ligand>
</feature>
<dbReference type="PROSITE" id="PS01136">
    <property type="entry name" value="UPF0034"/>
    <property type="match status" value="1"/>
</dbReference>
<keyword evidence="7" id="KW-0521">NADP</keyword>
<dbReference type="Gene3D" id="1.10.1200.80">
    <property type="entry name" value="Putative flavin oxidoreducatase, domain 2"/>
    <property type="match status" value="1"/>
</dbReference>
<dbReference type="PANTHER" id="PTHR11082">
    <property type="entry name" value="TRNA-DIHYDROURIDINE SYNTHASE"/>
    <property type="match status" value="1"/>
</dbReference>
<dbReference type="InterPro" id="IPR001269">
    <property type="entry name" value="DUS_fam"/>
</dbReference>
<keyword evidence="3" id="KW-0820">tRNA-binding</keyword>
<reference evidence="16 17" key="1">
    <citation type="journal article" date="2016" name="Nat. Commun.">
        <title>Thousands of microbial genomes shed light on interconnected biogeochemical processes in an aquifer system.</title>
        <authorList>
            <person name="Anantharaman K."/>
            <person name="Brown C.T."/>
            <person name="Hug L.A."/>
            <person name="Sharon I."/>
            <person name="Castelle C.J."/>
            <person name="Probst A.J."/>
            <person name="Thomas B.C."/>
            <person name="Singh A."/>
            <person name="Wilkins M.J."/>
            <person name="Karaoz U."/>
            <person name="Brodie E.L."/>
            <person name="Williams K.H."/>
            <person name="Hubbard S.S."/>
            <person name="Banfield J.F."/>
        </authorList>
    </citation>
    <scope>NUCLEOTIDE SEQUENCE [LARGE SCALE GENOMIC DNA]</scope>
</reference>
<feature type="domain" description="DUS-like FMN-binding" evidence="15">
    <location>
        <begin position="14"/>
        <end position="313"/>
    </location>
</feature>
<dbReference type="AlphaFoldDB" id="A0A1F4XGR8"/>
<dbReference type="GO" id="GO:0050660">
    <property type="term" value="F:flavin adenine dinucleotide binding"/>
    <property type="evidence" value="ECO:0007669"/>
    <property type="project" value="InterPro"/>
</dbReference>
<evidence type="ECO:0000256" key="9">
    <source>
        <dbReference type="ARBA" id="ARBA00023002"/>
    </source>
</evidence>
<dbReference type="EC" id="1.3.1.-" evidence="12"/>
<dbReference type="CDD" id="cd02801">
    <property type="entry name" value="DUS_like_FMN"/>
    <property type="match status" value="1"/>
</dbReference>
<keyword evidence="5 12" id="KW-0288">FMN</keyword>
<dbReference type="InterPro" id="IPR013785">
    <property type="entry name" value="Aldolase_TIM"/>
</dbReference>
<evidence type="ECO:0000256" key="14">
    <source>
        <dbReference type="PIRSR" id="PIRSR006621-2"/>
    </source>
</evidence>
<proteinExistence type="inferred from homology"/>
<comment type="similarity">
    <text evidence="12">Belongs to the dus family.</text>
</comment>
<keyword evidence="14" id="KW-0547">Nucleotide-binding</keyword>
<evidence type="ECO:0000256" key="13">
    <source>
        <dbReference type="PIRSR" id="PIRSR006621-1"/>
    </source>
</evidence>
<evidence type="ECO:0000313" key="16">
    <source>
        <dbReference type="EMBL" id="OGC80818.1"/>
    </source>
</evidence>
<evidence type="ECO:0000313" key="17">
    <source>
        <dbReference type="Proteomes" id="UP000176185"/>
    </source>
</evidence>
<evidence type="ECO:0000256" key="11">
    <source>
        <dbReference type="ARBA" id="ARBA00048802"/>
    </source>
</evidence>
<dbReference type="PANTHER" id="PTHR11082:SF25">
    <property type="entry name" value="DUS-LIKE FMN-BINDING DOMAIN-CONTAINING PROTEIN"/>
    <property type="match status" value="1"/>
</dbReference>
<evidence type="ECO:0000259" key="15">
    <source>
        <dbReference type="Pfam" id="PF01207"/>
    </source>
</evidence>
<gene>
    <name evidence="16" type="ORF">A2943_03015</name>
</gene>
<comment type="function">
    <text evidence="2 12">Catalyzes the synthesis of 5,6-dihydrouridine (D), a modified base found in the D-loop of most tRNAs, via the reduction of the C5-C6 double bond in target uridines.</text>
</comment>
<evidence type="ECO:0000256" key="4">
    <source>
        <dbReference type="ARBA" id="ARBA00022630"/>
    </source>
</evidence>
<dbReference type="Pfam" id="PF01207">
    <property type="entry name" value="Dus"/>
    <property type="match status" value="1"/>
</dbReference>
<evidence type="ECO:0000256" key="8">
    <source>
        <dbReference type="ARBA" id="ARBA00022884"/>
    </source>
</evidence>
<protein>
    <recommendedName>
        <fullName evidence="12">tRNA-dihydrouridine synthase</fullName>
        <ecNumber evidence="12">1.3.1.-</ecNumber>
    </recommendedName>
</protein>
<keyword evidence="4 12" id="KW-0285">Flavoprotein</keyword>
<organism evidence="16 17">
    <name type="scientific">Candidatus Adlerbacteria bacterium RIFCSPLOWO2_01_FULL_51_16</name>
    <dbReference type="NCBI Taxonomy" id="1797243"/>
    <lineage>
        <taxon>Bacteria</taxon>
        <taxon>Candidatus Adleribacteriota</taxon>
    </lineage>
</organism>
<name>A0A1F4XGR8_9BACT</name>
<evidence type="ECO:0000256" key="2">
    <source>
        <dbReference type="ARBA" id="ARBA00002790"/>
    </source>
</evidence>
<keyword evidence="8" id="KW-0694">RNA-binding</keyword>
<feature type="binding site" evidence="14">
    <location>
        <begin position="233"/>
        <end position="234"/>
    </location>
    <ligand>
        <name>FMN</name>
        <dbReference type="ChEBI" id="CHEBI:58210"/>
    </ligand>
</feature>
<evidence type="ECO:0000256" key="1">
    <source>
        <dbReference type="ARBA" id="ARBA00001917"/>
    </source>
</evidence>
<accession>A0A1F4XGR8</accession>
<comment type="cofactor">
    <cofactor evidence="1 12 14">
        <name>FMN</name>
        <dbReference type="ChEBI" id="CHEBI:58210"/>
    </cofactor>
</comment>
<sequence length="318" mass="35446">MNFWKNLPKPFFVLAPLANVTDAAFRRMIAKYSKTAGPHVFYTEFVSADGLMKGNREVLMKDLIFSEAERPIVAQFFTGSPEMMERAAALAAELGFDGVDINMGCPDRSIEKAGGGAALIKNPKLAQELIAAAKRGAPNLPVSLKTRLGYNKDILEEWLPALLSAEPVAVAIHARTRKEMSKVPARWERVKKAVEIRDAMKSKTLIIGNGDLKDLNDAKEKIKESGADGAMLGRAIFGRPWLFSNSYEYENTASRLQIMVEHTKLFEELLGNVKNFAIMKKHFKAYCEGFPGAKELRIKLMETENAVQVEDIVKKFFS</sequence>
<evidence type="ECO:0000256" key="12">
    <source>
        <dbReference type="PIRNR" id="PIRNR006621"/>
    </source>
</evidence>
<dbReference type="EMBL" id="MEWX01000014">
    <property type="protein sequence ID" value="OGC80818.1"/>
    <property type="molecule type" value="Genomic_DNA"/>
</dbReference>
<dbReference type="InterPro" id="IPR035587">
    <property type="entry name" value="DUS-like_FMN-bd"/>
</dbReference>
<comment type="caution">
    <text evidence="16">The sequence shown here is derived from an EMBL/GenBank/DDBJ whole genome shotgun (WGS) entry which is preliminary data.</text>
</comment>
<evidence type="ECO:0000256" key="3">
    <source>
        <dbReference type="ARBA" id="ARBA00022555"/>
    </source>
</evidence>
<evidence type="ECO:0000256" key="7">
    <source>
        <dbReference type="ARBA" id="ARBA00022857"/>
    </source>
</evidence>